<sequence>MKSSRKRFKTLSLALACASLTVLSGLASAANNWNPQHILNAMKSPYQGSRASVAVIAHRGLVSNGCPENSTCSILNTYNNNIEAIELDVKQSSDGQPWLFHDQNAGRVIAHSPDFNIFQPANNPAGWNPDIRSMTSHELVNSFLRDKNFAKTNYRPVPLANALDAVHHSANHMVVVLDLKTLDAVSRAADLALYLGMQNQVVLKFSASLLPRTPTDITRYTKGVAFAPTVYAGDMDRLADGGYTGLCGTISPNTPFCRVNAWIEQARGQKGFAWLEIGNKQPRRSDPTGELLAGEQANHRALGAFSPVPEYRLGSHDGQHFVRSNGTCCAALSDYLTRTKYFGNEVADDRSDFGVQALAGFTNIISDDPLSITRSHIFRNTSRYE</sequence>
<evidence type="ECO:0000259" key="2">
    <source>
        <dbReference type="Pfam" id="PF03009"/>
    </source>
</evidence>
<dbReference type="GO" id="GO:0006580">
    <property type="term" value="P:ethanolamine metabolic process"/>
    <property type="evidence" value="ECO:0007669"/>
    <property type="project" value="TreeGrafter"/>
</dbReference>
<feature type="chain" id="PRO_5005492698" description="GP-PDE domain-containing protein" evidence="1">
    <location>
        <begin position="30"/>
        <end position="385"/>
    </location>
</feature>
<dbReference type="SUPFAM" id="SSF51695">
    <property type="entry name" value="PLC-like phosphodiesterases"/>
    <property type="match status" value="1"/>
</dbReference>
<dbReference type="GO" id="GO:0005886">
    <property type="term" value="C:plasma membrane"/>
    <property type="evidence" value="ECO:0007669"/>
    <property type="project" value="TreeGrafter"/>
</dbReference>
<reference evidence="4" key="1">
    <citation type="submission" date="2015-07" db="EMBL/GenBank/DDBJ databases">
        <authorList>
            <person name="Wibberg D."/>
        </authorList>
    </citation>
    <scope>NUCLEOTIDE SEQUENCE [LARGE SCALE GENOMIC DNA]</scope>
</reference>
<keyword evidence="4" id="KW-1185">Reference proteome</keyword>
<name>A0A0K2ZN65_9XANT</name>
<evidence type="ECO:0000313" key="4">
    <source>
        <dbReference type="Proteomes" id="UP000046187"/>
    </source>
</evidence>
<dbReference type="PANTHER" id="PTHR46320">
    <property type="entry name" value="GLYCEROPHOSPHODIESTER PHOSPHODIESTERASE 1"/>
    <property type="match status" value="1"/>
</dbReference>
<dbReference type="CDD" id="cd08566">
    <property type="entry name" value="GDPD_AtGDE_like"/>
    <property type="match status" value="1"/>
</dbReference>
<evidence type="ECO:0000313" key="3">
    <source>
        <dbReference type="EMBL" id="CTP87241.1"/>
    </source>
</evidence>
<dbReference type="GO" id="GO:0070291">
    <property type="term" value="P:N-acylethanolamine metabolic process"/>
    <property type="evidence" value="ECO:0007669"/>
    <property type="project" value="TreeGrafter"/>
</dbReference>
<dbReference type="InterPro" id="IPR017946">
    <property type="entry name" value="PLC-like_Pdiesterase_TIM-brl"/>
</dbReference>
<organism evidence="3 4">
    <name type="scientific">Xanthomonas graminis pv. arrhenatheri LMG 727</name>
    <dbReference type="NCBI Taxonomy" id="1195923"/>
    <lineage>
        <taxon>Bacteria</taxon>
        <taxon>Pseudomonadati</taxon>
        <taxon>Pseudomonadota</taxon>
        <taxon>Gammaproteobacteria</taxon>
        <taxon>Lysobacterales</taxon>
        <taxon>Lysobacteraceae</taxon>
        <taxon>Xanthomonas</taxon>
        <taxon>Xanthomonas translucens group</taxon>
        <taxon>Xanthomonas graminis</taxon>
    </lineage>
</organism>
<dbReference type="Gene3D" id="3.20.20.190">
    <property type="entry name" value="Phosphatidylinositol (PI) phosphodiesterase"/>
    <property type="match status" value="1"/>
</dbReference>
<feature type="domain" description="GP-PDE" evidence="2">
    <location>
        <begin position="58"/>
        <end position="158"/>
    </location>
</feature>
<dbReference type="EMBL" id="CXOI01000029">
    <property type="protein sequence ID" value="CTP87241.1"/>
    <property type="molecule type" value="Genomic_DNA"/>
</dbReference>
<proteinExistence type="predicted"/>
<keyword evidence="1" id="KW-0732">Signal</keyword>
<evidence type="ECO:0000256" key="1">
    <source>
        <dbReference type="SAM" id="SignalP"/>
    </source>
</evidence>
<feature type="signal peptide" evidence="1">
    <location>
        <begin position="1"/>
        <end position="29"/>
    </location>
</feature>
<dbReference type="Proteomes" id="UP000046187">
    <property type="component" value="Unassembled WGS sequence"/>
</dbReference>
<gene>
    <name evidence="3" type="ORF">XTALMG727_1957</name>
</gene>
<dbReference type="AlphaFoldDB" id="A0A0K2ZN65"/>
<dbReference type="InterPro" id="IPR030395">
    <property type="entry name" value="GP_PDE_dom"/>
</dbReference>
<accession>A0A0K2ZN65</accession>
<dbReference type="Pfam" id="PF03009">
    <property type="entry name" value="GDPD"/>
    <property type="match status" value="1"/>
</dbReference>
<dbReference type="GO" id="GO:0006644">
    <property type="term" value="P:phospholipid metabolic process"/>
    <property type="evidence" value="ECO:0007669"/>
    <property type="project" value="TreeGrafter"/>
</dbReference>
<dbReference type="RefSeq" id="WP_053835233.1">
    <property type="nucleotide sequence ID" value="NZ_CXOI01000029.1"/>
</dbReference>
<dbReference type="GO" id="GO:0008889">
    <property type="term" value="F:glycerophosphodiester phosphodiesterase activity"/>
    <property type="evidence" value="ECO:0007669"/>
    <property type="project" value="TreeGrafter"/>
</dbReference>
<dbReference type="PANTHER" id="PTHR46320:SF1">
    <property type="entry name" value="GLYCEROPHOSPHODIESTER PHOSPHODIESTERASE 1"/>
    <property type="match status" value="1"/>
</dbReference>
<protein>
    <recommendedName>
        <fullName evidence="2">GP-PDE domain-containing protein</fullName>
    </recommendedName>
</protein>